<comment type="pathway">
    <text evidence="1">Ketone metabolism; succinyl-CoA degradation; acetoacetyl-CoA from succinyl-CoA: step 1/1.</text>
</comment>
<comment type="similarity">
    <text evidence="2">Belongs to the 3-oxoacid CoA-transferase subunit A family.</text>
</comment>
<sequence length="308" mass="33231">MKTKLMTLQDATGFFRDGMTIMVGGFMGIGTPSRLVEALLESGVRDLTLIANDTAFVDTGIGPLIVNGRVRKVIASHIGTNPETGRRMISGEMDVVLVPQGTLIEQIRCGGAGLGGFLTPTGVGTVVEEGKQTLTLDGKTWLLERPLRADLALIRAHRCDTLGNLTYHLSARNFNPLIALAADITLVEPDELVETGELQPDHIVTPGAVIDHIIVFTGEQIMDAKQRIARRVAQELRDGDIVNLGIGLPTMVANYLPEGIHITLQSENGFLGLGPGHNSASRSGERWRTTVRHFNPAQPCLIAPCHLR</sequence>
<gene>
    <name evidence="6" type="primary">atoD_1</name>
    <name evidence="6" type="ORF">NCTC9075_02353</name>
</gene>
<keyword evidence="5" id="KW-0809">Transit peptide</keyword>
<dbReference type="NCBIfam" id="TIGR02429">
    <property type="entry name" value="pcaI_scoA_fam"/>
    <property type="match status" value="1"/>
</dbReference>
<dbReference type="EC" id="2.8.3.5" evidence="3"/>
<keyword evidence="4 6" id="KW-0808">Transferase</keyword>
<dbReference type="Proteomes" id="UP000254181">
    <property type="component" value="Unassembled WGS sequence"/>
</dbReference>
<evidence type="ECO:0000256" key="4">
    <source>
        <dbReference type="ARBA" id="ARBA00022679"/>
    </source>
</evidence>
<dbReference type="InterPro" id="IPR004165">
    <property type="entry name" value="CoA_trans_fam_I"/>
</dbReference>
<dbReference type="InterPro" id="IPR037171">
    <property type="entry name" value="NagB/RpiA_transferase-like"/>
</dbReference>
<protein>
    <recommendedName>
        <fullName evidence="3">3-oxoacid CoA-transferase</fullName>
        <ecNumber evidence="3">2.8.3.5</ecNumber>
    </recommendedName>
</protein>
<dbReference type="EMBL" id="UGEM01000004">
    <property type="protein sequence ID" value="STP18878.1"/>
    <property type="molecule type" value="Genomic_DNA"/>
</dbReference>
<dbReference type="InterPro" id="IPR012792">
    <property type="entry name" value="3-oxoacid_CoA-transf_A"/>
</dbReference>
<dbReference type="InterPro" id="IPR004164">
    <property type="entry name" value="CoA_transf_AS"/>
</dbReference>
<dbReference type="PANTHER" id="PTHR13707">
    <property type="entry name" value="KETOACID-COENZYME A TRANSFERASE"/>
    <property type="match status" value="1"/>
</dbReference>
<dbReference type="Gene3D" id="3.40.1080.10">
    <property type="entry name" value="Glutaconate Coenzyme A-transferase"/>
    <property type="match status" value="2"/>
</dbReference>
<dbReference type="SMART" id="SM00882">
    <property type="entry name" value="CoA_trans"/>
    <property type="match status" value="1"/>
</dbReference>
<evidence type="ECO:0000313" key="7">
    <source>
        <dbReference type="Proteomes" id="UP000254181"/>
    </source>
</evidence>
<evidence type="ECO:0000313" key="6">
    <source>
        <dbReference type="EMBL" id="STP18878.1"/>
    </source>
</evidence>
<dbReference type="NCBIfam" id="NF007394">
    <property type="entry name" value="PRK09920.1"/>
    <property type="match status" value="1"/>
</dbReference>
<dbReference type="PROSITE" id="PS01273">
    <property type="entry name" value="COA_TRANSF_1"/>
    <property type="match status" value="1"/>
</dbReference>
<evidence type="ECO:0000256" key="3">
    <source>
        <dbReference type="ARBA" id="ARBA00012490"/>
    </source>
</evidence>
<organism evidence="6 7">
    <name type="scientific">Escherichia coli</name>
    <dbReference type="NCBI Taxonomy" id="562"/>
    <lineage>
        <taxon>Bacteria</taxon>
        <taxon>Pseudomonadati</taxon>
        <taxon>Pseudomonadota</taxon>
        <taxon>Gammaproteobacteria</taxon>
        <taxon>Enterobacterales</taxon>
        <taxon>Enterobacteriaceae</taxon>
        <taxon>Escherichia</taxon>
    </lineage>
</organism>
<dbReference type="UniPathway" id="UPA00929">
    <property type="reaction ID" value="UER00894"/>
</dbReference>
<dbReference type="GO" id="GO:0008260">
    <property type="term" value="F:succinyl-CoA:3-oxo-acid CoA-transferase activity"/>
    <property type="evidence" value="ECO:0007669"/>
    <property type="project" value="UniProtKB-EC"/>
</dbReference>
<dbReference type="Pfam" id="PF01144">
    <property type="entry name" value="CoA_trans"/>
    <property type="match status" value="2"/>
</dbReference>
<dbReference type="PANTHER" id="PTHR13707:SF60">
    <property type="entry name" value="ACETATE COA-TRANSFERASE SUBUNIT ALPHA"/>
    <property type="match status" value="1"/>
</dbReference>
<evidence type="ECO:0000256" key="2">
    <source>
        <dbReference type="ARBA" id="ARBA00005612"/>
    </source>
</evidence>
<evidence type="ECO:0000256" key="5">
    <source>
        <dbReference type="ARBA" id="ARBA00022946"/>
    </source>
</evidence>
<dbReference type="AlphaFoldDB" id="A0A377K3H9"/>
<evidence type="ECO:0000256" key="1">
    <source>
        <dbReference type="ARBA" id="ARBA00004753"/>
    </source>
</evidence>
<dbReference type="PROSITE" id="PS01274">
    <property type="entry name" value="COA_TRANSF_2"/>
    <property type="match status" value="1"/>
</dbReference>
<name>A0A377K3H9_ECOLX</name>
<dbReference type="InterPro" id="IPR004163">
    <property type="entry name" value="CoA_transf_BS"/>
</dbReference>
<proteinExistence type="inferred from homology"/>
<dbReference type="SUPFAM" id="SSF100950">
    <property type="entry name" value="NagB/RpiA/CoA transferase-like"/>
    <property type="match status" value="1"/>
</dbReference>
<accession>A0A377K3H9</accession>
<reference evidence="6 7" key="1">
    <citation type="submission" date="2018-06" db="EMBL/GenBank/DDBJ databases">
        <authorList>
            <consortium name="Pathogen Informatics"/>
            <person name="Doyle S."/>
        </authorList>
    </citation>
    <scope>NUCLEOTIDE SEQUENCE [LARGE SCALE GENOMIC DNA]</scope>
    <source>
        <strain evidence="6 7">NCTC9075</strain>
    </source>
</reference>